<evidence type="ECO:0000313" key="3">
    <source>
        <dbReference type="Proteomes" id="UP001165269"/>
    </source>
</evidence>
<accession>A0ABS9YMU5</accession>
<organism evidence="2 3">
    <name type="scientific">Streptomyces cylindrosporus</name>
    <dbReference type="NCBI Taxonomy" id="2927583"/>
    <lineage>
        <taxon>Bacteria</taxon>
        <taxon>Bacillati</taxon>
        <taxon>Actinomycetota</taxon>
        <taxon>Actinomycetes</taxon>
        <taxon>Kitasatosporales</taxon>
        <taxon>Streptomycetaceae</taxon>
        <taxon>Streptomyces</taxon>
    </lineage>
</organism>
<evidence type="ECO:0000256" key="1">
    <source>
        <dbReference type="SAM" id="MobiDB-lite"/>
    </source>
</evidence>
<dbReference type="EMBL" id="JALDAY010000020">
    <property type="protein sequence ID" value="MCI3278554.1"/>
    <property type="molecule type" value="Genomic_DNA"/>
</dbReference>
<name>A0ABS9YMU5_9ACTN</name>
<dbReference type="Proteomes" id="UP001165269">
    <property type="component" value="Unassembled WGS sequence"/>
</dbReference>
<comment type="caution">
    <text evidence="2">The sequence shown here is derived from an EMBL/GenBank/DDBJ whole genome shotgun (WGS) entry which is preliminary data.</text>
</comment>
<evidence type="ECO:0000313" key="2">
    <source>
        <dbReference type="EMBL" id="MCI3278554.1"/>
    </source>
</evidence>
<feature type="region of interest" description="Disordered" evidence="1">
    <location>
        <begin position="1"/>
        <end position="29"/>
    </location>
</feature>
<proteinExistence type="predicted"/>
<protein>
    <submittedName>
        <fullName evidence="2">DUF5955 family protein</fullName>
    </submittedName>
</protein>
<reference evidence="2" key="1">
    <citation type="submission" date="2022-03" db="EMBL/GenBank/DDBJ databases">
        <title>Streptomyces 7R015 and 7R016 isolated from Barleria lupulina in Thailand.</title>
        <authorList>
            <person name="Kanchanasin P."/>
            <person name="Phongsopitanun W."/>
            <person name="Tanasupawat S."/>
        </authorList>
    </citation>
    <scope>NUCLEOTIDE SEQUENCE</scope>
    <source>
        <strain evidence="2">7R015</strain>
    </source>
</reference>
<dbReference type="InterPro" id="IPR045999">
    <property type="entry name" value="DUF5955"/>
</dbReference>
<keyword evidence="3" id="KW-1185">Reference proteome</keyword>
<gene>
    <name evidence="2" type="ORF">MQP27_46570</name>
</gene>
<sequence>MSDNRIVANNNSGQIVGGSNNQVSWSSGAPSADTVELQRRLDELQQLLARYAAALPNSGQLQDDTDELATQLRRDRPNRTVVRSLLTSLTAGASGVSAVAAAVQGVGQLVSRVLG</sequence>
<dbReference type="Pfam" id="PF19380">
    <property type="entry name" value="DUF5955"/>
    <property type="match status" value="1"/>
</dbReference>
<dbReference type="RefSeq" id="WP_242777316.1">
    <property type="nucleotide sequence ID" value="NZ_JALDAY010000020.1"/>
</dbReference>